<feature type="binding site" evidence="5">
    <location>
        <position position="92"/>
    </location>
    <ligand>
        <name>3-methyl-2-oxobutanoate</name>
        <dbReference type="ChEBI" id="CHEBI:11851"/>
    </ligand>
</feature>
<dbReference type="HAMAP" id="MF_00156">
    <property type="entry name" value="PanB"/>
    <property type="match status" value="1"/>
</dbReference>
<keyword evidence="4 5" id="KW-0808">Transferase</keyword>
<comment type="subunit">
    <text evidence="2 5">Homodecamer; pentamer of dimers.</text>
</comment>
<evidence type="ECO:0000256" key="3">
    <source>
        <dbReference type="ARBA" id="ARBA00022655"/>
    </source>
</evidence>
<comment type="subcellular location">
    <subcellularLocation>
        <location evidence="5">Cytoplasm</location>
    </subcellularLocation>
</comment>
<evidence type="ECO:0000256" key="1">
    <source>
        <dbReference type="ARBA" id="ARBA00008676"/>
    </source>
</evidence>
<dbReference type="PANTHER" id="PTHR20881">
    <property type="entry name" value="3-METHYL-2-OXOBUTANOATE HYDROXYMETHYLTRANSFERASE"/>
    <property type="match status" value="1"/>
</dbReference>
<protein>
    <recommendedName>
        <fullName evidence="5">3-methyl-2-oxobutanoate hydroxymethyltransferase</fullName>
        <ecNumber evidence="5">2.1.2.11</ecNumber>
    </recommendedName>
    <alternativeName>
        <fullName evidence="5">Ketopantoate hydroxymethyltransferase</fullName>
        <shortName evidence="5">KPHMT</shortName>
    </alternativeName>
</protein>
<evidence type="ECO:0000256" key="4">
    <source>
        <dbReference type="ARBA" id="ARBA00022679"/>
    </source>
</evidence>
<dbReference type="PANTHER" id="PTHR20881:SF0">
    <property type="entry name" value="3-METHYL-2-OXOBUTANOATE HYDROXYMETHYLTRANSFERASE"/>
    <property type="match status" value="1"/>
</dbReference>
<keyword evidence="3 5" id="KW-0566">Pantothenate biosynthesis</keyword>
<comment type="catalytic activity">
    <reaction evidence="5">
        <text>(6R)-5,10-methylene-5,6,7,8-tetrahydrofolate + 3-methyl-2-oxobutanoate + H2O = 2-dehydropantoate + (6S)-5,6,7,8-tetrahydrofolate</text>
        <dbReference type="Rhea" id="RHEA:11824"/>
        <dbReference type="ChEBI" id="CHEBI:11561"/>
        <dbReference type="ChEBI" id="CHEBI:11851"/>
        <dbReference type="ChEBI" id="CHEBI:15377"/>
        <dbReference type="ChEBI" id="CHEBI:15636"/>
        <dbReference type="ChEBI" id="CHEBI:57453"/>
        <dbReference type="EC" id="2.1.2.11"/>
    </reaction>
</comment>
<dbReference type="InterPro" id="IPR003700">
    <property type="entry name" value="Pantoate_hydroxy_MeTrfase"/>
</dbReference>
<dbReference type="InterPro" id="IPR015813">
    <property type="entry name" value="Pyrv/PenolPyrv_kinase-like_dom"/>
</dbReference>
<comment type="similarity">
    <text evidence="1 5">Belongs to the PanB family.</text>
</comment>
<feature type="binding site" evidence="5">
    <location>
        <begin position="53"/>
        <end position="54"/>
    </location>
    <ligand>
        <name>3-methyl-2-oxobutanoate</name>
        <dbReference type="ChEBI" id="CHEBI:11851"/>
    </ligand>
</feature>
<keyword evidence="5" id="KW-0479">Metal-binding</keyword>
<comment type="cofactor">
    <cofactor evidence="5">
        <name>Mg(2+)</name>
        <dbReference type="ChEBI" id="CHEBI:18420"/>
    </cofactor>
    <text evidence="5">Binds 1 Mg(2+) ion per subunit.</text>
</comment>
<feature type="active site" description="Proton acceptor" evidence="5">
    <location>
        <position position="189"/>
    </location>
</feature>
<dbReference type="EC" id="2.1.2.11" evidence="5"/>
<keyword evidence="7" id="KW-1185">Reference proteome</keyword>
<reference evidence="6 7" key="1">
    <citation type="submission" date="2021-08" db="EMBL/GenBank/DDBJ databases">
        <authorList>
            <person name="Peeters C."/>
        </authorList>
    </citation>
    <scope>NUCLEOTIDE SEQUENCE [LARGE SCALE GENOMIC DNA]</scope>
    <source>
        <strain evidence="6 7">LMG 32289</strain>
    </source>
</reference>
<name>A0ABN7Z3A5_9BURK</name>
<evidence type="ECO:0000256" key="5">
    <source>
        <dbReference type="HAMAP-Rule" id="MF_00156"/>
    </source>
</evidence>
<dbReference type="Gene3D" id="3.20.20.60">
    <property type="entry name" value="Phosphoenolpyruvate-binding domains"/>
    <property type="match status" value="1"/>
</dbReference>
<gene>
    <name evidence="5 6" type="primary">panB</name>
    <name evidence="6" type="ORF">LMG32289_04167</name>
</gene>
<comment type="function">
    <text evidence="5">Catalyzes the reversible reaction in which hydroxymethyl group from 5,10-methylenetetrahydrofolate is transferred onto alpha-ketoisovalerate to form ketopantoate.</text>
</comment>
<dbReference type="PIRSF" id="PIRSF000388">
    <property type="entry name" value="Pantoate_hydroxy_MeTrfase"/>
    <property type="match status" value="1"/>
</dbReference>
<accession>A0ABN7Z3A5</accession>
<feature type="binding site" evidence="5">
    <location>
        <position position="53"/>
    </location>
    <ligand>
        <name>Mg(2+)</name>
        <dbReference type="ChEBI" id="CHEBI:18420"/>
    </ligand>
</feature>
<feature type="binding site" evidence="5">
    <location>
        <position position="92"/>
    </location>
    <ligand>
        <name>Mg(2+)</name>
        <dbReference type="ChEBI" id="CHEBI:18420"/>
    </ligand>
</feature>
<feature type="binding site" evidence="5">
    <location>
        <position position="122"/>
    </location>
    <ligand>
        <name>Mg(2+)</name>
        <dbReference type="ChEBI" id="CHEBI:18420"/>
    </ligand>
</feature>
<feature type="binding site" evidence="5">
    <location>
        <position position="120"/>
    </location>
    <ligand>
        <name>3-methyl-2-oxobutanoate</name>
        <dbReference type="ChEBI" id="CHEBI:11851"/>
    </ligand>
</feature>
<comment type="pathway">
    <text evidence="5">Cofactor biosynthesis; (R)-pantothenate biosynthesis; (R)-pantoate from 3-methyl-2-oxobutanoate: step 1/2.</text>
</comment>
<keyword evidence="5" id="KW-0460">Magnesium</keyword>
<evidence type="ECO:0000313" key="6">
    <source>
        <dbReference type="EMBL" id="CAG9178750.1"/>
    </source>
</evidence>
<dbReference type="EMBL" id="CAJZAG010000008">
    <property type="protein sequence ID" value="CAG9178750.1"/>
    <property type="molecule type" value="Genomic_DNA"/>
</dbReference>
<dbReference type="SUPFAM" id="SSF51621">
    <property type="entry name" value="Phosphoenolpyruvate/pyruvate domain"/>
    <property type="match status" value="1"/>
</dbReference>
<sequence length="273" mass="28939">MSYLLDPSRKTVTIPKLQAMRDAGEKIVMLTAYDSSFAALLDYCGVEVILVGDSLGNVIQGQQTTLPVTLAHMVYHTECVARANQTALLMSDLPFGTYATPEAAYASAVELMRAGAQMVKIEGGEWLAPTVRFLVERSIPVCAHIGLTPQSVHALGGFKVQGKTDESAAQLKRDAVALQEAGAQIVLMEAVPAALAAIVTSLLKVPTIGIGAGVDCTGQVLVLQDMINVYPGRKAKFVRNFMEGQTSIEGAVRAYVAAVKDGSFPAPEHTFSA</sequence>
<evidence type="ECO:0000256" key="2">
    <source>
        <dbReference type="ARBA" id="ARBA00011424"/>
    </source>
</evidence>
<dbReference type="Pfam" id="PF02548">
    <property type="entry name" value="Pantoate_transf"/>
    <property type="match status" value="1"/>
</dbReference>
<comment type="caution">
    <text evidence="6">The sequence shown here is derived from an EMBL/GenBank/DDBJ whole genome shotgun (WGS) entry which is preliminary data.</text>
</comment>
<evidence type="ECO:0000313" key="7">
    <source>
        <dbReference type="Proteomes" id="UP000706525"/>
    </source>
</evidence>
<proteinExistence type="inferred from homology"/>
<dbReference type="NCBIfam" id="TIGR00222">
    <property type="entry name" value="panB"/>
    <property type="match status" value="1"/>
</dbReference>
<dbReference type="Proteomes" id="UP000706525">
    <property type="component" value="Unassembled WGS sequence"/>
</dbReference>
<dbReference type="CDD" id="cd06557">
    <property type="entry name" value="KPHMT-like"/>
    <property type="match status" value="1"/>
</dbReference>
<dbReference type="GO" id="GO:0003864">
    <property type="term" value="F:3-methyl-2-oxobutanoate hydroxymethyltransferase activity"/>
    <property type="evidence" value="ECO:0007669"/>
    <property type="project" value="UniProtKB-EC"/>
</dbReference>
<dbReference type="RefSeq" id="WP_223991685.1">
    <property type="nucleotide sequence ID" value="NZ_CAJZAG010000008.1"/>
</dbReference>
<dbReference type="InterPro" id="IPR040442">
    <property type="entry name" value="Pyrv_kinase-like_dom_sf"/>
</dbReference>
<dbReference type="NCBIfam" id="NF001452">
    <property type="entry name" value="PRK00311.1"/>
    <property type="match status" value="1"/>
</dbReference>
<organism evidence="6 7">
    <name type="scientific">Cupriavidus pampae</name>
    <dbReference type="NCBI Taxonomy" id="659251"/>
    <lineage>
        <taxon>Bacteria</taxon>
        <taxon>Pseudomonadati</taxon>
        <taxon>Pseudomonadota</taxon>
        <taxon>Betaproteobacteria</taxon>
        <taxon>Burkholderiales</taxon>
        <taxon>Burkholderiaceae</taxon>
        <taxon>Cupriavidus</taxon>
    </lineage>
</organism>
<keyword evidence="5" id="KW-0963">Cytoplasm</keyword>